<sequence>MNAHPTKNAPILCRVAIYGDQLRMNAHPTKNAPIFCRVAIYGDQVRMNAPLSMTAHA</sequence>
<keyword evidence="2" id="KW-1185">Reference proteome</keyword>
<comment type="caution">
    <text evidence="1">The sequence shown here is derived from an EMBL/GenBank/DDBJ whole genome shotgun (WGS) entry which is preliminary data.</text>
</comment>
<reference evidence="1 2" key="1">
    <citation type="submission" date="2016-10" db="EMBL/GenBank/DDBJ databases">
        <authorList>
            <person name="Varghese N."/>
            <person name="Submissions S."/>
        </authorList>
    </citation>
    <scope>NUCLEOTIDE SEQUENCE [LARGE SCALE GENOMIC DNA]</scope>
    <source>
        <strain evidence="1 2">YR512</strain>
    </source>
</reference>
<accession>A0A1I3ZHK1</accession>
<evidence type="ECO:0000313" key="1">
    <source>
        <dbReference type="EMBL" id="SFK43547.1"/>
    </source>
</evidence>
<dbReference type="Proteomes" id="UP000198841">
    <property type="component" value="Unassembled WGS sequence"/>
</dbReference>
<organism evidence="1 2">
    <name type="scientific">Candidatus Pantoea symbiotica</name>
    <dbReference type="NCBI Taxonomy" id="1884370"/>
    <lineage>
        <taxon>Bacteria</taxon>
        <taxon>Pseudomonadati</taxon>
        <taxon>Pseudomonadota</taxon>
        <taxon>Gammaproteobacteria</taxon>
        <taxon>Enterobacterales</taxon>
        <taxon>Erwiniaceae</taxon>
        <taxon>Pantoea</taxon>
    </lineage>
</organism>
<dbReference type="EMBL" id="FOSD01000007">
    <property type="protein sequence ID" value="SFK43547.1"/>
    <property type="molecule type" value="Genomic_DNA"/>
</dbReference>
<protein>
    <submittedName>
        <fullName evidence="1">Uncharacterized protein</fullName>
    </submittedName>
</protein>
<gene>
    <name evidence="1" type="ORF">SAMN05518863_10730</name>
</gene>
<proteinExistence type="predicted"/>
<name>A0A1I3ZHK1_9GAMM</name>
<evidence type="ECO:0000313" key="2">
    <source>
        <dbReference type="Proteomes" id="UP000198841"/>
    </source>
</evidence>